<sequence length="256" mass="27812">MKAVIISILVIVLVAGALYVRNMQKDAYPGGDEPLNGISDAMSGYFEKQMIARGVDAIGGQPIEGFDAHLLMIAFPGLVVNDFDGVETFEGRYSVVDGALEFMREQESPISSAELTISSEGYKQLLLHVSRRLKADISSDSAIDALIDLIDVQAFVSMRLGETAGDLDVTITPLEVLEDSRCPTDAVCIQAGTIRLRARLVSGLGEANQIFVLGMPITTEAEEITLVSAEPEPFAGVLIEDSEYLFRFEITKRKSF</sequence>
<gene>
    <name evidence="1" type="ORF">COU47_03295</name>
</gene>
<evidence type="ECO:0000313" key="2">
    <source>
        <dbReference type="Proteomes" id="UP000231503"/>
    </source>
</evidence>
<evidence type="ECO:0000313" key="1">
    <source>
        <dbReference type="EMBL" id="PIR69369.1"/>
    </source>
</evidence>
<name>A0A2H0TCT1_9BACT</name>
<dbReference type="Proteomes" id="UP000231503">
    <property type="component" value="Unassembled WGS sequence"/>
</dbReference>
<accession>A0A2H0TCT1</accession>
<comment type="caution">
    <text evidence="1">The sequence shown here is derived from an EMBL/GenBank/DDBJ whole genome shotgun (WGS) entry which is preliminary data.</text>
</comment>
<proteinExistence type="predicted"/>
<organism evidence="1 2">
    <name type="scientific">Candidatus Niyogibacteria bacterium CG10_big_fil_rev_8_21_14_0_10_46_36</name>
    <dbReference type="NCBI Taxonomy" id="1974726"/>
    <lineage>
        <taxon>Bacteria</taxon>
        <taxon>Candidatus Niyogiibacteriota</taxon>
    </lineage>
</organism>
<protein>
    <submittedName>
        <fullName evidence="1">Uncharacterized protein</fullName>
    </submittedName>
</protein>
<reference evidence="2" key="1">
    <citation type="submission" date="2017-09" db="EMBL/GenBank/DDBJ databases">
        <title>Depth-based differentiation of microbial function through sediment-hosted aquifers and enrichment of novel symbionts in the deep terrestrial subsurface.</title>
        <authorList>
            <person name="Probst A.J."/>
            <person name="Ladd B."/>
            <person name="Jarett J.K."/>
            <person name="Geller-Mcgrath D.E."/>
            <person name="Sieber C.M.K."/>
            <person name="Emerson J.B."/>
            <person name="Anantharaman K."/>
            <person name="Thomas B.C."/>
            <person name="Malmstrom R."/>
            <person name="Stieglmeier M."/>
            <person name="Klingl A."/>
            <person name="Woyke T."/>
            <person name="Ryan C.M."/>
            <person name="Banfield J.F."/>
        </authorList>
    </citation>
    <scope>NUCLEOTIDE SEQUENCE [LARGE SCALE GENOMIC DNA]</scope>
</reference>
<dbReference type="EMBL" id="PFCO01000008">
    <property type="protein sequence ID" value="PIR69369.1"/>
    <property type="molecule type" value="Genomic_DNA"/>
</dbReference>
<dbReference type="AlphaFoldDB" id="A0A2H0TCT1"/>